<evidence type="ECO:0000259" key="2">
    <source>
        <dbReference type="Pfam" id="PF01035"/>
    </source>
</evidence>
<dbReference type="PANTHER" id="PTHR42942">
    <property type="entry name" value="6-O-METHYLGUANINE DNA METHYLTRANSFERASE"/>
    <property type="match status" value="1"/>
</dbReference>
<dbReference type="RefSeq" id="WP_190724195.1">
    <property type="nucleotide sequence ID" value="NZ_CP061539.1"/>
</dbReference>
<gene>
    <name evidence="3" type="ORF">IDM49_08550</name>
</gene>
<sequence length="108" mass="12239">MDEERVEQVLQVVEQIPPGRVAIYGDIAAVVGESPRWVGRVMAEYGSNVAWWRVVNVKGQIPGHDISAKERWKAEKMLDEEGKLEMRRVRLALSNLNKPCEILGNKTL</sequence>
<dbReference type="KEGG" id="rter:IDM49_08550"/>
<dbReference type="InterPro" id="IPR014048">
    <property type="entry name" value="MethylDNA_cys_MeTrfase_DNA-bd"/>
</dbReference>
<feature type="domain" description="Methylated-DNA-[protein]-cysteine S-methyltransferase DNA binding" evidence="2">
    <location>
        <begin position="7"/>
        <end position="82"/>
    </location>
</feature>
<dbReference type="Pfam" id="PF01035">
    <property type="entry name" value="DNA_binding_1"/>
    <property type="match status" value="1"/>
</dbReference>
<protein>
    <submittedName>
        <fullName evidence="3">MGMT family protein</fullName>
    </submittedName>
</protein>
<keyword evidence="1" id="KW-0227">DNA damage</keyword>
<dbReference type="GeneID" id="96624289"/>
<dbReference type="InterPro" id="IPR052520">
    <property type="entry name" value="ATL_DNA_repair"/>
</dbReference>
<dbReference type="CDD" id="cd06445">
    <property type="entry name" value="ATase"/>
    <property type="match status" value="1"/>
</dbReference>
<evidence type="ECO:0000313" key="3">
    <source>
        <dbReference type="EMBL" id="QNV37284.1"/>
    </source>
</evidence>
<evidence type="ECO:0000313" key="4">
    <source>
        <dbReference type="Proteomes" id="UP000516404"/>
    </source>
</evidence>
<dbReference type="Proteomes" id="UP000516404">
    <property type="component" value="Chromosome"/>
</dbReference>
<keyword evidence="4" id="KW-1185">Reference proteome</keyword>
<dbReference type="InterPro" id="IPR036388">
    <property type="entry name" value="WH-like_DNA-bd_sf"/>
</dbReference>
<dbReference type="GO" id="GO:0003824">
    <property type="term" value="F:catalytic activity"/>
    <property type="evidence" value="ECO:0007669"/>
    <property type="project" value="InterPro"/>
</dbReference>
<dbReference type="SUPFAM" id="SSF46767">
    <property type="entry name" value="Methylated DNA-protein cysteine methyltransferase, C-terminal domain"/>
    <property type="match status" value="1"/>
</dbReference>
<evidence type="ECO:0000256" key="1">
    <source>
        <dbReference type="ARBA" id="ARBA00022763"/>
    </source>
</evidence>
<accession>A0A7H2BC88</accession>
<dbReference type="EMBL" id="CP061539">
    <property type="protein sequence ID" value="QNV37284.1"/>
    <property type="molecule type" value="Genomic_DNA"/>
</dbReference>
<reference evidence="3 4" key="1">
    <citation type="submission" date="2020-09" db="EMBL/GenBank/DDBJ databases">
        <title>Investigation of environmental microbes.</title>
        <authorList>
            <person name="Ou Y."/>
            <person name="Kang Q."/>
        </authorList>
    </citation>
    <scope>NUCLEOTIDE SEQUENCE [LARGE SCALE GENOMIC DNA]</scope>
    <source>
        <strain evidence="3 4">KJZ-14</strain>
    </source>
</reference>
<proteinExistence type="predicted"/>
<name>A0A7H2BC88_9MICC</name>
<dbReference type="AlphaFoldDB" id="A0A7H2BC88"/>
<dbReference type="GO" id="GO:0006281">
    <property type="term" value="P:DNA repair"/>
    <property type="evidence" value="ECO:0007669"/>
    <property type="project" value="InterPro"/>
</dbReference>
<dbReference type="Gene3D" id="1.10.10.10">
    <property type="entry name" value="Winged helix-like DNA-binding domain superfamily/Winged helix DNA-binding domain"/>
    <property type="match status" value="1"/>
</dbReference>
<dbReference type="PANTHER" id="PTHR42942:SF1">
    <property type="entry name" value="ALKYLTRANSFERASE-LIKE PROTEIN 1"/>
    <property type="match status" value="1"/>
</dbReference>
<dbReference type="InterPro" id="IPR036217">
    <property type="entry name" value="MethylDNA_cys_MeTrfase_DNAb"/>
</dbReference>
<organism evidence="3 4">
    <name type="scientific">Rothia terrae</name>
    <dbReference type="NCBI Taxonomy" id="396015"/>
    <lineage>
        <taxon>Bacteria</taxon>
        <taxon>Bacillati</taxon>
        <taxon>Actinomycetota</taxon>
        <taxon>Actinomycetes</taxon>
        <taxon>Micrococcales</taxon>
        <taxon>Micrococcaceae</taxon>
        <taxon>Rothia</taxon>
    </lineage>
</organism>